<feature type="binding site" evidence="11">
    <location>
        <begin position="60"/>
        <end position="63"/>
    </location>
    <ligand>
        <name>ATP</name>
        <dbReference type="ChEBI" id="CHEBI:30616"/>
    </ligand>
</feature>
<dbReference type="AlphaFoldDB" id="A0AAV5S4G1"/>
<feature type="binding site" evidence="11">
    <location>
        <position position="52"/>
    </location>
    <ligand>
        <name>ATP</name>
        <dbReference type="ChEBI" id="CHEBI:30616"/>
    </ligand>
</feature>
<comment type="similarity">
    <text evidence="2 9">Belongs to the ubiquitin-activating E1 family.</text>
</comment>
<evidence type="ECO:0000256" key="6">
    <source>
        <dbReference type="ARBA" id="ARBA00022833"/>
    </source>
</evidence>
<evidence type="ECO:0000256" key="3">
    <source>
        <dbReference type="ARBA" id="ARBA00022723"/>
    </source>
</evidence>
<dbReference type="PROSITE" id="PS00865">
    <property type="entry name" value="UBIQUITIN_ACTIVAT_2"/>
    <property type="match status" value="1"/>
</dbReference>
<feature type="domain" description="Ubiquitin-activating enzyme SCCH" evidence="15">
    <location>
        <begin position="304"/>
        <end position="363"/>
    </location>
</feature>
<evidence type="ECO:0000256" key="8">
    <source>
        <dbReference type="ARBA" id="ARBA00073512"/>
    </source>
</evidence>
<dbReference type="FunFam" id="3.50.50.80:FF:000004">
    <property type="entry name" value="Ubiquitin-activating enzyme E1-like"/>
    <property type="match status" value="1"/>
</dbReference>
<dbReference type="Gene3D" id="3.10.290.20">
    <property type="entry name" value="Ubiquitin-like 2 activating enzyme e1b. Chain: B, domain 3"/>
    <property type="match status" value="1"/>
</dbReference>
<feature type="binding site" evidence="12">
    <location>
        <position position="435"/>
    </location>
    <ligand>
        <name>Zn(2+)</name>
        <dbReference type="ChEBI" id="CHEBI:29105"/>
    </ligand>
</feature>
<evidence type="ECO:0000256" key="13">
    <source>
        <dbReference type="PROSITE-ProRule" id="PRU10132"/>
    </source>
</evidence>
<keyword evidence="6 9" id="KW-0862">Zinc</keyword>
<evidence type="ECO:0000256" key="2">
    <source>
        <dbReference type="ARBA" id="ARBA00005673"/>
    </source>
</evidence>
<evidence type="ECO:0000256" key="10">
    <source>
        <dbReference type="PIRSR" id="PIRSR039133-1"/>
    </source>
</evidence>
<dbReference type="Pfam" id="PF00899">
    <property type="entry name" value="ThiF"/>
    <property type="match status" value="1"/>
</dbReference>
<sequence length="628" mass="70502">MSRASNISKIIGPQNLEKLRSTKCLLIGAGGIGSELLKDLILMEFGEIHIVDLDTIDLSNLNRQFLFRQRDIKQPKSTTAVKAVQGFNNSKLVPYEGNIMDTTQFPLHWFGSFDIIFNALDNLAARRYVNKMSQFLQVPLLESGTSGFDGYMQPIIPTETECFDCTKKETPKTFPVCTIRSTPSQPIHCIVWAKNFLFAQLFAADITNDADDETKDWGTTDEEEIKRIKQETNELQELQNIILSGDNSQIPKIIEKIFIHDIEKLLKIDNLWKTRTKPVPLTESQIKTDLTDRDMDLSTVWPIADQIQKLSSITNKLMTRMKAENNHIEFDKDDEDTLEFVATAANIRSQIFHIPMKSVFDIKQTAGNIIPAIATTNAIVAGLSALVSLRVLSLLNYAKISKPTELNMVFTAKASNISQNRYLTNPTLAPPNCNCPVCSRVVRGVMKIPRNLFGELKLKDLVSILAEKYSFDSEELSVLDTTGHRLLSDFDFDSLDEKTLEEIKIIPGTLLLITDETENDDGTCLKPLELYIDEIASDDGKMSDISLPDMKIPLTKITSTTEEDNKPVEDVVPQNNGETIVLDLEDEDDEKVKKRKFAGADGDDALSKKSKSDNEIEIIEEDDIIALD</sequence>
<dbReference type="InterPro" id="IPR000594">
    <property type="entry name" value="ThiF_NAD_FAD-bd"/>
</dbReference>
<feature type="active site" description="Glycyl thioester intermediate" evidence="10 13">
    <location>
        <position position="177"/>
    </location>
</feature>
<dbReference type="InterPro" id="IPR019572">
    <property type="entry name" value="UBA_E1_SCCH"/>
</dbReference>
<dbReference type="GO" id="GO:0005737">
    <property type="term" value="C:cytoplasm"/>
    <property type="evidence" value="ECO:0007669"/>
    <property type="project" value="TreeGrafter"/>
</dbReference>
<dbReference type="InterPro" id="IPR030661">
    <property type="entry name" value="Uba2"/>
</dbReference>
<dbReference type="InterPro" id="IPR023318">
    <property type="entry name" value="Ub_act_enz_dom_a_sf"/>
</dbReference>
<evidence type="ECO:0000256" key="4">
    <source>
        <dbReference type="ARBA" id="ARBA00022741"/>
    </source>
</evidence>
<dbReference type="GO" id="GO:0031510">
    <property type="term" value="C:SUMO activating enzyme complex"/>
    <property type="evidence" value="ECO:0007669"/>
    <property type="project" value="UniProtKB-UniRule"/>
</dbReference>
<keyword evidence="3 9" id="KW-0479">Metal-binding</keyword>
<feature type="binding site" evidence="11">
    <location>
        <position position="76"/>
    </location>
    <ligand>
        <name>ATP</name>
        <dbReference type="ChEBI" id="CHEBI:30616"/>
    </ligand>
</feature>
<dbReference type="Gene3D" id="1.10.10.520">
    <property type="entry name" value="Ubiquitin activating enzymes (Uba3). Chain: B, domain 2"/>
    <property type="match status" value="1"/>
</dbReference>
<organism evidence="16 17">
    <name type="scientific">Maudiozyma humilis</name>
    <name type="common">Sour dough yeast</name>
    <name type="synonym">Kazachstania humilis</name>
    <dbReference type="NCBI Taxonomy" id="51915"/>
    <lineage>
        <taxon>Eukaryota</taxon>
        <taxon>Fungi</taxon>
        <taxon>Dikarya</taxon>
        <taxon>Ascomycota</taxon>
        <taxon>Saccharomycotina</taxon>
        <taxon>Saccharomycetes</taxon>
        <taxon>Saccharomycetales</taxon>
        <taxon>Saccharomycetaceae</taxon>
        <taxon>Maudiozyma</taxon>
    </lineage>
</organism>
<feature type="binding site" evidence="12">
    <location>
        <position position="165"/>
    </location>
    <ligand>
        <name>Zn(2+)</name>
        <dbReference type="ChEBI" id="CHEBI:29105"/>
    </ligand>
</feature>
<dbReference type="InterPro" id="IPR045886">
    <property type="entry name" value="ThiF/MoeB/HesA"/>
</dbReference>
<evidence type="ECO:0000313" key="17">
    <source>
        <dbReference type="Proteomes" id="UP001377567"/>
    </source>
</evidence>
<evidence type="ECO:0000256" key="11">
    <source>
        <dbReference type="PIRSR" id="PIRSR039133-2"/>
    </source>
</evidence>
<keyword evidence="7 9" id="KW-0067">ATP-binding</keyword>
<dbReference type="InterPro" id="IPR035985">
    <property type="entry name" value="Ubiquitin-activating_enz"/>
</dbReference>
<evidence type="ECO:0000256" key="1">
    <source>
        <dbReference type="ARBA" id="ARBA00004718"/>
    </source>
</evidence>
<dbReference type="PANTHER" id="PTHR10953">
    <property type="entry name" value="UBIQUITIN-ACTIVATING ENZYME E1"/>
    <property type="match status" value="1"/>
</dbReference>
<keyword evidence="17" id="KW-1185">Reference proteome</keyword>
<accession>A0AAV5S4G1</accession>
<dbReference type="FunFam" id="1.10.10.520:FF:000005">
    <property type="entry name" value="Ubiquitin-activating enzyme E1-like"/>
    <property type="match status" value="1"/>
</dbReference>
<evidence type="ECO:0000313" key="16">
    <source>
        <dbReference type="EMBL" id="GMM58750.1"/>
    </source>
</evidence>
<comment type="caution">
    <text evidence="16">The sequence shown here is derived from an EMBL/GenBank/DDBJ whole genome shotgun (WGS) entry which is preliminary data.</text>
</comment>
<feature type="binding site" evidence="11">
    <location>
        <begin position="28"/>
        <end position="33"/>
    </location>
    <ligand>
        <name>ATP</name>
        <dbReference type="ChEBI" id="CHEBI:30616"/>
    </ligand>
</feature>
<keyword evidence="4 9" id="KW-0547">Nucleotide-binding</keyword>
<evidence type="ECO:0000256" key="12">
    <source>
        <dbReference type="PIRSR" id="PIRSR039133-3"/>
    </source>
</evidence>
<dbReference type="GO" id="GO:0019948">
    <property type="term" value="F:SUMO activating enzyme activity"/>
    <property type="evidence" value="ECO:0007669"/>
    <property type="project" value="UniProtKB-UniRule"/>
</dbReference>
<dbReference type="Gene3D" id="3.50.50.80">
    <property type="entry name" value="Ubiquitin-activating enzyme E1, inactive adenylation domain, subdomain 1"/>
    <property type="match status" value="1"/>
</dbReference>
<feature type="binding site" evidence="12">
    <location>
        <position position="162"/>
    </location>
    <ligand>
        <name>Zn(2+)</name>
        <dbReference type="ChEBI" id="CHEBI:29105"/>
    </ligand>
</feature>
<feature type="binding site" evidence="11">
    <location>
        <begin position="121"/>
        <end position="126"/>
    </location>
    <ligand>
        <name>ATP</name>
        <dbReference type="ChEBI" id="CHEBI:30616"/>
    </ligand>
</feature>
<evidence type="ECO:0000259" key="15">
    <source>
        <dbReference type="Pfam" id="PF10585"/>
    </source>
</evidence>
<dbReference type="GO" id="GO:0016925">
    <property type="term" value="P:protein sumoylation"/>
    <property type="evidence" value="ECO:0007669"/>
    <property type="project" value="UniProtKB-UniRule"/>
</dbReference>
<proteinExistence type="inferred from homology"/>
<comment type="subunit">
    <text evidence="9">Heterodimer.</text>
</comment>
<feature type="binding site" evidence="12">
    <location>
        <position position="438"/>
    </location>
    <ligand>
        <name>Zn(2+)</name>
        <dbReference type="ChEBI" id="CHEBI:29105"/>
    </ligand>
</feature>
<dbReference type="GO" id="GO:0046872">
    <property type="term" value="F:metal ion binding"/>
    <property type="evidence" value="ECO:0007669"/>
    <property type="project" value="UniProtKB-KW"/>
</dbReference>
<evidence type="ECO:0000256" key="7">
    <source>
        <dbReference type="ARBA" id="ARBA00022840"/>
    </source>
</evidence>
<comment type="pathway">
    <text evidence="1 9">Protein modification; protein sumoylation.</text>
</comment>
<evidence type="ECO:0000259" key="14">
    <source>
        <dbReference type="Pfam" id="PF00899"/>
    </source>
</evidence>
<evidence type="ECO:0000256" key="5">
    <source>
        <dbReference type="ARBA" id="ARBA00022786"/>
    </source>
</evidence>
<dbReference type="EMBL" id="BTGD01000025">
    <property type="protein sequence ID" value="GMM58750.1"/>
    <property type="molecule type" value="Genomic_DNA"/>
</dbReference>
<name>A0AAV5S4G1_MAUHU</name>
<gene>
    <name evidence="16" type="ORF">DAKH74_053670</name>
</gene>
<reference evidence="16 17" key="1">
    <citation type="journal article" date="2023" name="Elife">
        <title>Identification of key yeast species and microbe-microbe interactions impacting larval growth of Drosophila in the wild.</title>
        <authorList>
            <person name="Mure A."/>
            <person name="Sugiura Y."/>
            <person name="Maeda R."/>
            <person name="Honda K."/>
            <person name="Sakurai N."/>
            <person name="Takahashi Y."/>
            <person name="Watada M."/>
            <person name="Katoh T."/>
            <person name="Gotoh A."/>
            <person name="Gotoh Y."/>
            <person name="Taniguchi I."/>
            <person name="Nakamura K."/>
            <person name="Hayashi T."/>
            <person name="Katayama T."/>
            <person name="Uemura T."/>
            <person name="Hattori Y."/>
        </authorList>
    </citation>
    <scope>NUCLEOTIDE SEQUENCE [LARGE SCALE GENOMIC DNA]</scope>
    <source>
        <strain evidence="16 17">KH-74</strain>
    </source>
</reference>
<keyword evidence="5 9" id="KW-0833">Ubl conjugation pathway</keyword>
<dbReference type="GO" id="GO:0005524">
    <property type="term" value="F:ATP binding"/>
    <property type="evidence" value="ECO:0007669"/>
    <property type="project" value="UniProtKB-UniRule"/>
</dbReference>
<dbReference type="Proteomes" id="UP001377567">
    <property type="component" value="Unassembled WGS sequence"/>
</dbReference>
<dbReference type="PIRSF" id="PIRSF039133">
    <property type="entry name" value="SUMO_E1B"/>
    <property type="match status" value="1"/>
</dbReference>
<feature type="domain" description="THIF-type NAD/FAD binding fold" evidence="14">
    <location>
        <begin position="8"/>
        <end position="437"/>
    </location>
</feature>
<dbReference type="SUPFAM" id="SSF69572">
    <property type="entry name" value="Activating enzymes of the ubiquitin-like proteins"/>
    <property type="match status" value="1"/>
</dbReference>
<protein>
    <recommendedName>
        <fullName evidence="8 9">Ubiquitin-activating enzyme E1-like</fullName>
    </recommendedName>
</protein>
<dbReference type="PANTHER" id="PTHR10953:SF5">
    <property type="entry name" value="SUMO-ACTIVATING ENZYME SUBUNIT 2"/>
    <property type="match status" value="1"/>
</dbReference>
<evidence type="ECO:0000256" key="9">
    <source>
        <dbReference type="PIRNR" id="PIRNR039133"/>
    </source>
</evidence>
<dbReference type="InterPro" id="IPR033127">
    <property type="entry name" value="UBQ-activ_enz_E1_Cys_AS"/>
</dbReference>
<dbReference type="InterPro" id="IPR042449">
    <property type="entry name" value="Ub-E1_IAD_1"/>
</dbReference>
<dbReference type="Pfam" id="PF10585">
    <property type="entry name" value="UBA_E1_SCCH"/>
    <property type="match status" value="1"/>
</dbReference>